<dbReference type="OMA" id="PWIAENL"/>
<dbReference type="PANTHER" id="PTHR47284:SF3">
    <property type="entry name" value="FATTY-ACID-BINDING PROTEIN 2"/>
    <property type="match status" value="1"/>
</dbReference>
<dbReference type="SUPFAM" id="SSF54626">
    <property type="entry name" value="Chalcone isomerase"/>
    <property type="match status" value="1"/>
</dbReference>
<evidence type="ECO:0000259" key="1">
    <source>
        <dbReference type="Pfam" id="PF16035"/>
    </source>
</evidence>
<dbReference type="VEuPathDB" id="FungiDB:SCHCODRAFT_02489864"/>
<dbReference type="Proteomes" id="UP000007431">
    <property type="component" value="Unassembled WGS sequence"/>
</dbReference>
<dbReference type="Pfam" id="PF16035">
    <property type="entry name" value="Chalcone_2"/>
    <property type="match status" value="2"/>
</dbReference>
<dbReference type="PANTHER" id="PTHR47284">
    <property type="entry name" value="FATTY-ACID-BINDING PROTEIN 2"/>
    <property type="match status" value="1"/>
</dbReference>
<accession>D8PNL8</accession>
<dbReference type="InterPro" id="IPR036298">
    <property type="entry name" value="Chalcone_isomerase_sf"/>
</dbReference>
<evidence type="ECO:0000313" key="3">
    <source>
        <dbReference type="Proteomes" id="UP000007431"/>
    </source>
</evidence>
<feature type="domain" description="Chalcone isomerase" evidence="1">
    <location>
        <begin position="71"/>
        <end position="183"/>
    </location>
</feature>
<keyword evidence="3" id="KW-1185">Reference proteome</keyword>
<dbReference type="GeneID" id="9589747"/>
<organism evidence="3">
    <name type="scientific">Schizophyllum commune (strain H4-8 / FGSC 9210)</name>
    <name type="common">Split gill fungus</name>
    <dbReference type="NCBI Taxonomy" id="578458"/>
    <lineage>
        <taxon>Eukaryota</taxon>
        <taxon>Fungi</taxon>
        <taxon>Dikarya</taxon>
        <taxon>Basidiomycota</taxon>
        <taxon>Agaricomycotina</taxon>
        <taxon>Agaricomycetes</taxon>
        <taxon>Agaricomycetidae</taxon>
        <taxon>Agaricales</taxon>
        <taxon>Schizophyllaceae</taxon>
        <taxon>Schizophyllum</taxon>
    </lineage>
</organism>
<dbReference type="HOGENOM" id="CLU_038840_2_0_1"/>
<dbReference type="RefSeq" id="XP_003038494.1">
    <property type="nucleotide sequence ID" value="XM_003038448.1"/>
</dbReference>
<sequence>VDPETNIAFPKTMHIESKVRIPDMTLLGVGVRKVSFLKVKVYSIGFYADLSNPNLKIPEGATPEEKLEYLVHNTTCCVRIIPYRNTNYHHLRDAFVRALQLRLNEAIRDKALDEDAGLNASANIRKVKTMFPNVSLNAGSPLDVLLAPPVPGKPRVAIFRDLGTVEDEFTSTEFFMQYFRERDALPSPPVSLPVDYDHHPLLILARSSRRGSSHLCQLESAGARLRQFVC</sequence>
<dbReference type="eggNOG" id="ENOG502RZJ2">
    <property type="taxonomic scope" value="Eukaryota"/>
</dbReference>
<dbReference type="KEGG" id="scm:SCHCO_02489864"/>
<dbReference type="OrthoDB" id="18193at2759"/>
<dbReference type="GO" id="GO:0016872">
    <property type="term" value="F:intramolecular lyase activity"/>
    <property type="evidence" value="ECO:0007669"/>
    <property type="project" value="InterPro"/>
</dbReference>
<name>D8PNL8_SCHCM</name>
<dbReference type="Gene3D" id="3.50.70.10">
    <property type="match status" value="1"/>
</dbReference>
<feature type="domain" description="Chalcone isomerase" evidence="1">
    <location>
        <begin position="23"/>
        <end position="51"/>
    </location>
</feature>
<dbReference type="InterPro" id="IPR016088">
    <property type="entry name" value="Chalcone_isomerase_3-sand"/>
</dbReference>
<evidence type="ECO:0000313" key="2">
    <source>
        <dbReference type="EMBL" id="EFJ03592.1"/>
    </source>
</evidence>
<dbReference type="STRING" id="578458.D8PNL8"/>
<dbReference type="InterPro" id="IPR016087">
    <property type="entry name" value="Chalcone_isomerase"/>
</dbReference>
<gene>
    <name evidence="2" type="ORF">SCHCODRAFT_46904</name>
</gene>
<dbReference type="EMBL" id="GL377302">
    <property type="protein sequence ID" value="EFJ03592.1"/>
    <property type="molecule type" value="Genomic_DNA"/>
</dbReference>
<protein>
    <recommendedName>
        <fullName evidence="1">Chalcone isomerase domain-containing protein</fullName>
    </recommendedName>
</protein>
<dbReference type="AlphaFoldDB" id="D8PNL8"/>
<reference evidence="2 3" key="1">
    <citation type="journal article" date="2010" name="Nat. Biotechnol.">
        <title>Genome sequence of the model mushroom Schizophyllum commune.</title>
        <authorList>
            <person name="Ohm R.A."/>
            <person name="de Jong J.F."/>
            <person name="Lugones L.G."/>
            <person name="Aerts A."/>
            <person name="Kothe E."/>
            <person name="Stajich J.E."/>
            <person name="de Vries R.P."/>
            <person name="Record E."/>
            <person name="Levasseur A."/>
            <person name="Baker S.E."/>
            <person name="Bartholomew K.A."/>
            <person name="Coutinho P.M."/>
            <person name="Erdmann S."/>
            <person name="Fowler T.J."/>
            <person name="Gathman A.C."/>
            <person name="Lombard V."/>
            <person name="Henrissat B."/>
            <person name="Knabe N."/>
            <person name="Kuees U."/>
            <person name="Lilly W.W."/>
            <person name="Lindquist E."/>
            <person name="Lucas S."/>
            <person name="Magnuson J.K."/>
            <person name="Piumi F."/>
            <person name="Raudaskoski M."/>
            <person name="Salamov A."/>
            <person name="Schmutz J."/>
            <person name="Schwarze F.W.M.R."/>
            <person name="vanKuyk P.A."/>
            <person name="Horton J.S."/>
            <person name="Grigoriev I.V."/>
            <person name="Woesten H.A.B."/>
        </authorList>
    </citation>
    <scope>NUCLEOTIDE SEQUENCE [LARGE SCALE GENOMIC DNA]</scope>
    <source>
        <strain evidence="3">H4-8 / FGSC 9210</strain>
    </source>
</reference>
<proteinExistence type="predicted"/>
<dbReference type="InParanoid" id="D8PNL8"/>
<feature type="non-terminal residue" evidence="2">
    <location>
        <position position="1"/>
    </location>
</feature>